<evidence type="ECO:0000256" key="8">
    <source>
        <dbReference type="ARBA" id="ARBA00022927"/>
    </source>
</evidence>
<comment type="similarity">
    <text evidence="2">Belongs to the FliJ family.</text>
</comment>
<dbReference type="Pfam" id="PF02050">
    <property type="entry name" value="FliJ"/>
    <property type="match status" value="1"/>
</dbReference>
<evidence type="ECO:0000256" key="3">
    <source>
        <dbReference type="ARBA" id="ARBA00020392"/>
    </source>
</evidence>
<dbReference type="EMBL" id="CP058559">
    <property type="protein sequence ID" value="QNO16419.1"/>
    <property type="molecule type" value="Genomic_DNA"/>
</dbReference>
<evidence type="ECO:0000256" key="1">
    <source>
        <dbReference type="ARBA" id="ARBA00004413"/>
    </source>
</evidence>
<evidence type="ECO:0000256" key="7">
    <source>
        <dbReference type="ARBA" id="ARBA00022795"/>
    </source>
</evidence>
<reference evidence="12 13" key="1">
    <citation type="submission" date="2020-07" db="EMBL/GenBank/DDBJ databases">
        <title>Alkalicella. sp. LB2 genome.</title>
        <authorList>
            <person name="Postec A."/>
            <person name="Quemeneur M."/>
        </authorList>
    </citation>
    <scope>NUCLEOTIDE SEQUENCE [LARGE SCALE GENOMIC DNA]</scope>
    <source>
        <strain evidence="12 13">LB2</strain>
    </source>
</reference>
<dbReference type="GO" id="GO:0044781">
    <property type="term" value="P:bacterial-type flagellum organization"/>
    <property type="evidence" value="ECO:0007669"/>
    <property type="project" value="UniProtKB-KW"/>
</dbReference>
<sequence>MPKFNFNLQKLLDYKDILLKEEISKIQQLNTQIEDCQEKISGINNRMNALGQAIETKGRDTLQIEVLIGYKRYINDLNGLKSSFTKQKNNMELILDKTRNKAISLQKEHKTIDLLKEKKFYEFKKEQEYQEQSLLDDLVCMRRTI</sequence>
<accession>A0A7G9WCK7</accession>
<name>A0A7G9WCK7_ALKCA</name>
<proteinExistence type="inferred from homology"/>
<keyword evidence="6" id="KW-0145">Chemotaxis</keyword>
<dbReference type="InterPro" id="IPR053716">
    <property type="entry name" value="Flag_assembly_chemotaxis_eff"/>
</dbReference>
<keyword evidence="5" id="KW-1003">Cell membrane</keyword>
<evidence type="ECO:0000256" key="9">
    <source>
        <dbReference type="ARBA" id="ARBA00023136"/>
    </source>
</evidence>
<dbReference type="GO" id="GO:0005886">
    <property type="term" value="C:plasma membrane"/>
    <property type="evidence" value="ECO:0007669"/>
    <property type="project" value="UniProtKB-SubCell"/>
</dbReference>
<dbReference type="GO" id="GO:0071973">
    <property type="term" value="P:bacterial-type flagellum-dependent cell motility"/>
    <property type="evidence" value="ECO:0007669"/>
    <property type="project" value="InterPro"/>
</dbReference>
<dbReference type="Gene3D" id="1.10.287.1700">
    <property type="match status" value="1"/>
</dbReference>
<keyword evidence="8" id="KW-0653">Protein transport</keyword>
<evidence type="ECO:0000256" key="6">
    <source>
        <dbReference type="ARBA" id="ARBA00022500"/>
    </source>
</evidence>
<keyword evidence="4" id="KW-0813">Transport</keyword>
<dbReference type="InterPro" id="IPR012823">
    <property type="entry name" value="Flagell_FliJ"/>
</dbReference>
<keyword evidence="12" id="KW-0969">Cilium</keyword>
<keyword evidence="7" id="KW-1005">Bacterial flagellum biogenesis</keyword>
<keyword evidence="9" id="KW-0472">Membrane</keyword>
<organism evidence="12 13">
    <name type="scientific">Alkalicella caledoniensis</name>
    <dbReference type="NCBI Taxonomy" id="2731377"/>
    <lineage>
        <taxon>Bacteria</taxon>
        <taxon>Bacillati</taxon>
        <taxon>Bacillota</taxon>
        <taxon>Clostridia</taxon>
        <taxon>Eubacteriales</taxon>
        <taxon>Proteinivoracaceae</taxon>
        <taxon>Alkalicella</taxon>
    </lineage>
</organism>
<keyword evidence="11" id="KW-0175">Coiled coil</keyword>
<keyword evidence="13" id="KW-1185">Reference proteome</keyword>
<dbReference type="GO" id="GO:0009288">
    <property type="term" value="C:bacterial-type flagellum"/>
    <property type="evidence" value="ECO:0007669"/>
    <property type="project" value="InterPro"/>
</dbReference>
<keyword evidence="10" id="KW-1006">Bacterial flagellum protein export</keyword>
<evidence type="ECO:0000313" key="12">
    <source>
        <dbReference type="EMBL" id="QNO16419.1"/>
    </source>
</evidence>
<evidence type="ECO:0000256" key="11">
    <source>
        <dbReference type="SAM" id="Coils"/>
    </source>
</evidence>
<keyword evidence="12" id="KW-0282">Flagellum</keyword>
<evidence type="ECO:0000256" key="5">
    <source>
        <dbReference type="ARBA" id="ARBA00022475"/>
    </source>
</evidence>
<dbReference type="GO" id="GO:0006935">
    <property type="term" value="P:chemotaxis"/>
    <property type="evidence" value="ECO:0007669"/>
    <property type="project" value="UniProtKB-KW"/>
</dbReference>
<protein>
    <recommendedName>
        <fullName evidence="3">Flagellar FliJ protein</fullName>
    </recommendedName>
</protein>
<dbReference type="GO" id="GO:0015031">
    <property type="term" value="P:protein transport"/>
    <property type="evidence" value="ECO:0007669"/>
    <property type="project" value="UniProtKB-KW"/>
</dbReference>
<dbReference type="Proteomes" id="UP000516160">
    <property type="component" value="Chromosome"/>
</dbReference>
<dbReference type="RefSeq" id="WP_213166810.1">
    <property type="nucleotide sequence ID" value="NZ_CP058559.1"/>
</dbReference>
<feature type="coiled-coil region" evidence="11">
    <location>
        <begin position="19"/>
        <end position="46"/>
    </location>
</feature>
<keyword evidence="12" id="KW-0966">Cell projection</keyword>
<comment type="subcellular location">
    <subcellularLocation>
        <location evidence="1">Cell membrane</location>
        <topology evidence="1">Peripheral membrane protein</topology>
        <orientation evidence="1">Cytoplasmic side</orientation>
    </subcellularLocation>
</comment>
<gene>
    <name evidence="12" type="primary">fliJ</name>
    <name evidence="12" type="ORF">HYG86_17375</name>
</gene>
<evidence type="ECO:0000313" key="13">
    <source>
        <dbReference type="Proteomes" id="UP000516160"/>
    </source>
</evidence>
<evidence type="ECO:0000256" key="4">
    <source>
        <dbReference type="ARBA" id="ARBA00022448"/>
    </source>
</evidence>
<evidence type="ECO:0000256" key="2">
    <source>
        <dbReference type="ARBA" id="ARBA00010004"/>
    </source>
</evidence>
<dbReference type="NCBIfam" id="TIGR02473">
    <property type="entry name" value="flagell_FliJ"/>
    <property type="match status" value="1"/>
</dbReference>
<dbReference type="AlphaFoldDB" id="A0A7G9WCK7"/>
<dbReference type="KEGG" id="acae:HYG86_17375"/>
<evidence type="ECO:0000256" key="10">
    <source>
        <dbReference type="ARBA" id="ARBA00023225"/>
    </source>
</evidence>